<sequence>MKKILIVEDEKNIVLSLRMYLKKEGFDVKVAPNGIDAIKMAQEYIPDLILLDILLPGMNGYLVCKALKEDMDTKHIPVIFMSAKNQESDINKAFEVGGSDYIVKPFTHEEIRNLINKYL</sequence>
<dbReference type="PANTHER" id="PTHR44591">
    <property type="entry name" value="STRESS RESPONSE REGULATOR PROTEIN 1"/>
    <property type="match status" value="1"/>
</dbReference>
<evidence type="ECO:0000313" key="10">
    <source>
        <dbReference type="EMBL" id="SKC69315.1"/>
    </source>
</evidence>
<dbReference type="InterPro" id="IPR011006">
    <property type="entry name" value="CheY-like_superfamily"/>
</dbReference>
<dbReference type="AlphaFoldDB" id="A0A1T5L0T6"/>
<evidence type="ECO:0000256" key="3">
    <source>
        <dbReference type="ARBA" id="ARBA00023012"/>
    </source>
</evidence>
<evidence type="ECO:0000256" key="6">
    <source>
        <dbReference type="ARBA" id="ARBA00023163"/>
    </source>
</evidence>
<evidence type="ECO:0000256" key="8">
    <source>
        <dbReference type="PROSITE-ProRule" id="PRU00169"/>
    </source>
</evidence>
<keyword evidence="6" id="KW-0804">Transcription</keyword>
<dbReference type="EMBL" id="FUZT01000005">
    <property type="protein sequence ID" value="SKC69315.1"/>
    <property type="molecule type" value="Genomic_DNA"/>
</dbReference>
<evidence type="ECO:0000256" key="1">
    <source>
        <dbReference type="ARBA" id="ARBA00018672"/>
    </source>
</evidence>
<keyword evidence="11" id="KW-1185">Reference proteome</keyword>
<evidence type="ECO:0000256" key="5">
    <source>
        <dbReference type="ARBA" id="ARBA00023125"/>
    </source>
</evidence>
<keyword evidence="2 8" id="KW-0597">Phosphoprotein</keyword>
<protein>
    <recommendedName>
        <fullName evidence="1">Stage 0 sporulation protein A homolog</fullName>
    </recommendedName>
</protein>
<comment type="function">
    <text evidence="7">May play the central regulatory role in sporulation. It may be an element of the effector pathway responsible for the activation of sporulation genes in response to nutritional stress. Spo0A may act in concert with spo0H (a sigma factor) to control the expression of some genes that are critical to the sporulation process.</text>
</comment>
<dbReference type="PANTHER" id="PTHR44591:SF3">
    <property type="entry name" value="RESPONSE REGULATORY DOMAIN-CONTAINING PROTEIN"/>
    <property type="match status" value="1"/>
</dbReference>
<dbReference type="STRING" id="36842.SAMN02194393_02236"/>
<evidence type="ECO:0000259" key="9">
    <source>
        <dbReference type="PROSITE" id="PS50110"/>
    </source>
</evidence>
<dbReference type="RefSeq" id="WP_079491677.1">
    <property type="nucleotide sequence ID" value="NZ_FUZT01000005.1"/>
</dbReference>
<dbReference type="Pfam" id="PF00072">
    <property type="entry name" value="Response_reg"/>
    <property type="match status" value="1"/>
</dbReference>
<dbReference type="InterPro" id="IPR001789">
    <property type="entry name" value="Sig_transdc_resp-reg_receiver"/>
</dbReference>
<evidence type="ECO:0000256" key="4">
    <source>
        <dbReference type="ARBA" id="ARBA00023015"/>
    </source>
</evidence>
<dbReference type="CDD" id="cd17574">
    <property type="entry name" value="REC_OmpR"/>
    <property type="match status" value="1"/>
</dbReference>
<dbReference type="FunFam" id="3.40.50.2300:FF:000001">
    <property type="entry name" value="DNA-binding response regulator PhoB"/>
    <property type="match status" value="1"/>
</dbReference>
<dbReference type="PROSITE" id="PS50110">
    <property type="entry name" value="RESPONSE_REGULATORY"/>
    <property type="match status" value="1"/>
</dbReference>
<feature type="modified residue" description="4-aspartylphosphate" evidence="8">
    <location>
        <position position="52"/>
    </location>
</feature>
<dbReference type="Proteomes" id="UP000190285">
    <property type="component" value="Unassembled WGS sequence"/>
</dbReference>
<evidence type="ECO:0000313" key="11">
    <source>
        <dbReference type="Proteomes" id="UP000190285"/>
    </source>
</evidence>
<dbReference type="Gene3D" id="3.40.50.2300">
    <property type="match status" value="1"/>
</dbReference>
<dbReference type="GO" id="GO:0003677">
    <property type="term" value="F:DNA binding"/>
    <property type="evidence" value="ECO:0007669"/>
    <property type="project" value="UniProtKB-KW"/>
</dbReference>
<keyword evidence="4" id="KW-0805">Transcription regulation</keyword>
<reference evidence="10 11" key="1">
    <citation type="submission" date="2017-02" db="EMBL/GenBank/DDBJ databases">
        <authorList>
            <person name="Peterson S.W."/>
        </authorList>
    </citation>
    <scope>NUCLEOTIDE SEQUENCE [LARGE SCALE GENOMIC DNA]</scope>
    <source>
        <strain evidence="10 11">M1</strain>
    </source>
</reference>
<gene>
    <name evidence="10" type="ORF">SAMN02194393_02236</name>
</gene>
<name>A0A1T5L0T6_9FIRM</name>
<evidence type="ECO:0000256" key="7">
    <source>
        <dbReference type="ARBA" id="ARBA00024867"/>
    </source>
</evidence>
<keyword evidence="5 10" id="KW-0238">DNA-binding</keyword>
<feature type="domain" description="Response regulatory" evidence="9">
    <location>
        <begin position="3"/>
        <end position="119"/>
    </location>
</feature>
<dbReference type="SUPFAM" id="SSF52172">
    <property type="entry name" value="CheY-like"/>
    <property type="match status" value="1"/>
</dbReference>
<dbReference type="OrthoDB" id="9808843at2"/>
<proteinExistence type="predicted"/>
<dbReference type="SMART" id="SM00448">
    <property type="entry name" value="REC"/>
    <property type="match status" value="1"/>
</dbReference>
<keyword evidence="3" id="KW-0902">Two-component regulatory system</keyword>
<accession>A0A1T5L0T6</accession>
<dbReference type="InterPro" id="IPR050595">
    <property type="entry name" value="Bact_response_regulator"/>
</dbReference>
<organism evidence="10 11">
    <name type="scientific">Maledivibacter halophilus</name>
    <dbReference type="NCBI Taxonomy" id="36842"/>
    <lineage>
        <taxon>Bacteria</taxon>
        <taxon>Bacillati</taxon>
        <taxon>Bacillota</taxon>
        <taxon>Clostridia</taxon>
        <taxon>Peptostreptococcales</taxon>
        <taxon>Caminicellaceae</taxon>
        <taxon>Maledivibacter</taxon>
    </lineage>
</organism>
<dbReference type="GO" id="GO:0000160">
    <property type="term" value="P:phosphorelay signal transduction system"/>
    <property type="evidence" value="ECO:0007669"/>
    <property type="project" value="UniProtKB-KW"/>
</dbReference>
<evidence type="ECO:0000256" key="2">
    <source>
        <dbReference type="ARBA" id="ARBA00022553"/>
    </source>
</evidence>